<feature type="transmembrane region" description="Helical" evidence="1">
    <location>
        <begin position="55"/>
        <end position="76"/>
    </location>
</feature>
<comment type="caution">
    <text evidence="2">The sequence shown here is derived from an EMBL/GenBank/DDBJ whole genome shotgun (WGS) entry which is preliminary data.</text>
</comment>
<reference evidence="2" key="1">
    <citation type="submission" date="2023-01" db="EMBL/GenBank/DDBJ databases">
        <title>Human gut microbiome strain richness.</title>
        <authorList>
            <person name="Chen-Liaw A."/>
        </authorList>
    </citation>
    <scope>NUCLEOTIDE SEQUENCE</scope>
    <source>
        <strain evidence="2">1001095st1_G4_1001095IJ_161003</strain>
    </source>
</reference>
<gene>
    <name evidence="2" type="ORF">PNU26_06975</name>
</gene>
<evidence type="ECO:0000256" key="1">
    <source>
        <dbReference type="SAM" id="Phobius"/>
    </source>
</evidence>
<sequence length="270" mass="31739">LISKKISVENLMLRKISNNIWAVFLYFGIVLSENIVNSTYFYIFFTSQAHPIIAYLQIFVAKSLIFLLVFVVYLGTEKKIIYLIFRFYYRDKELKINDSLVRVFLDKNKKWRVRRILRKPKKLKSIAINTYKGKNNNVFYVEDNSEIPKKIDGLNKNEGKSILGKINPWTIGWFIIMIAIMPINNFIDYGLKIDDGIYKIEEKSDKAEFPNEIEVLGDTIVYNGKVESFDTRTQSFEHGTISIREIKKEDIIYIELTKNVGNKERVVYKK</sequence>
<organism evidence="2 3">
    <name type="scientific">Streptococcus salivarius</name>
    <dbReference type="NCBI Taxonomy" id="1304"/>
    <lineage>
        <taxon>Bacteria</taxon>
        <taxon>Bacillati</taxon>
        <taxon>Bacillota</taxon>
        <taxon>Bacilli</taxon>
        <taxon>Lactobacillales</taxon>
        <taxon>Streptococcaceae</taxon>
        <taxon>Streptococcus</taxon>
    </lineage>
</organism>
<keyword evidence="1" id="KW-0472">Membrane</keyword>
<dbReference type="Proteomes" id="UP001210204">
    <property type="component" value="Unassembled WGS sequence"/>
</dbReference>
<dbReference type="EMBL" id="JAQMJT010000006">
    <property type="protein sequence ID" value="MDB8614135.1"/>
    <property type="molecule type" value="Genomic_DNA"/>
</dbReference>
<feature type="non-terminal residue" evidence="2">
    <location>
        <position position="1"/>
    </location>
</feature>
<protein>
    <submittedName>
        <fullName evidence="2">Uncharacterized protein</fullName>
    </submittedName>
</protein>
<dbReference type="RefSeq" id="WP_272127906.1">
    <property type="nucleotide sequence ID" value="NZ_JAQMJT010000006.1"/>
</dbReference>
<proteinExistence type="predicted"/>
<accession>A0AAW6D6S8</accession>
<feature type="transmembrane region" description="Helical" evidence="1">
    <location>
        <begin position="20"/>
        <end position="43"/>
    </location>
</feature>
<dbReference type="AlphaFoldDB" id="A0AAW6D6S8"/>
<keyword evidence="1" id="KW-1133">Transmembrane helix</keyword>
<keyword evidence="1" id="KW-0812">Transmembrane</keyword>
<feature type="transmembrane region" description="Helical" evidence="1">
    <location>
        <begin position="166"/>
        <end position="183"/>
    </location>
</feature>
<evidence type="ECO:0000313" key="2">
    <source>
        <dbReference type="EMBL" id="MDB8614135.1"/>
    </source>
</evidence>
<evidence type="ECO:0000313" key="3">
    <source>
        <dbReference type="Proteomes" id="UP001210204"/>
    </source>
</evidence>
<name>A0AAW6D6S8_STRSL</name>